<gene>
    <name evidence="2" type="ORF">FRE64_17270</name>
</gene>
<proteinExistence type="predicted"/>
<organism evidence="2 3">
    <name type="scientific">Euhalothece natronophila Z-M001</name>
    <dbReference type="NCBI Taxonomy" id="522448"/>
    <lineage>
        <taxon>Bacteria</taxon>
        <taxon>Bacillati</taxon>
        <taxon>Cyanobacteriota</taxon>
        <taxon>Cyanophyceae</taxon>
        <taxon>Oscillatoriophycideae</taxon>
        <taxon>Chroococcales</taxon>
        <taxon>Halothecacae</taxon>
        <taxon>Halothece cluster</taxon>
        <taxon>Euhalothece</taxon>
    </lineage>
</organism>
<sequence>MTENRKKPALGNDPLTQGVYTRTDQETRNQKTDSRNQKTETSFLKEQTEEEREKVSLTLPPKLNDWLDDLVKKGRRNHGQKIPKQIWVQAAIELLQSLPVDWYEIDSVESLRQELQKVESRIQKMDQDDSRGR</sequence>
<evidence type="ECO:0000256" key="1">
    <source>
        <dbReference type="SAM" id="MobiDB-lite"/>
    </source>
</evidence>
<dbReference type="RefSeq" id="WP_146297678.1">
    <property type="nucleotide sequence ID" value="NZ_CP042330.1"/>
</dbReference>
<evidence type="ECO:0000313" key="3">
    <source>
        <dbReference type="Proteomes" id="UP000318453"/>
    </source>
</evidence>
<reference evidence="2" key="1">
    <citation type="submission" date="2019-08" db="EMBL/GenBank/DDBJ databases">
        <title>Carotenoids and Carotenoid Binding Proteins in the Halophilic Cyanobacterium Euhalothece sp. ZM00.</title>
        <authorList>
            <person name="Cho S.M."/>
            <person name="Song J.Y."/>
            <person name="Park Y.-I."/>
        </authorList>
    </citation>
    <scope>NUCLEOTIDE SEQUENCE [LARGE SCALE GENOMIC DNA]</scope>
    <source>
        <strain evidence="2">Z-M001</strain>
        <plasmid evidence="2">pEu4</plasmid>
    </source>
</reference>
<protein>
    <submittedName>
        <fullName evidence="2">Uncharacterized protein</fullName>
    </submittedName>
</protein>
<keyword evidence="2" id="KW-0614">Plasmid</keyword>
<geneLocation type="plasmid" evidence="3">
    <name>peu4</name>
</geneLocation>
<accession>A0A5B8NT91</accession>
<name>A0A5B8NT91_9CHRO</name>
<dbReference type="Proteomes" id="UP000318453">
    <property type="component" value="Plasmid pEu4"/>
</dbReference>
<dbReference type="OrthoDB" id="582981at2"/>
<keyword evidence="3" id="KW-1185">Reference proteome</keyword>
<dbReference type="EMBL" id="CP042330">
    <property type="protein sequence ID" value="QDZ41711.1"/>
    <property type="molecule type" value="Genomic_DNA"/>
</dbReference>
<evidence type="ECO:0000313" key="2">
    <source>
        <dbReference type="EMBL" id="QDZ41711.1"/>
    </source>
</evidence>
<feature type="compositionally biased region" description="Basic and acidic residues" evidence="1">
    <location>
        <begin position="23"/>
        <end position="38"/>
    </location>
</feature>
<dbReference type="KEGG" id="enn:FRE64_17270"/>
<dbReference type="AlphaFoldDB" id="A0A5B8NT91"/>
<feature type="region of interest" description="Disordered" evidence="1">
    <location>
        <begin position="1"/>
        <end position="55"/>
    </location>
</feature>